<evidence type="ECO:0000256" key="4">
    <source>
        <dbReference type="ARBA" id="ARBA00023186"/>
    </source>
</evidence>
<accession>A0A160V6G8</accession>
<evidence type="ECO:0000256" key="2">
    <source>
        <dbReference type="ARBA" id="ARBA00022517"/>
    </source>
</evidence>
<keyword evidence="1" id="KW-0963">Cytoplasm</keyword>
<dbReference type="GO" id="GO:0006364">
    <property type="term" value="P:rRNA processing"/>
    <property type="evidence" value="ECO:0007669"/>
    <property type="project" value="UniProtKB-KW"/>
</dbReference>
<feature type="domain" description="Ribosome maturation factor RimM PRC barrel" evidence="6">
    <location>
        <begin position="114"/>
        <end position="179"/>
    </location>
</feature>
<dbReference type="InterPro" id="IPR011033">
    <property type="entry name" value="PRC_barrel-like_sf"/>
</dbReference>
<dbReference type="InterPro" id="IPR011961">
    <property type="entry name" value="RimM"/>
</dbReference>
<dbReference type="InterPro" id="IPR009000">
    <property type="entry name" value="Transl_B-barrel_sf"/>
</dbReference>
<dbReference type="Pfam" id="PF24986">
    <property type="entry name" value="PRC_RimM"/>
    <property type="match status" value="1"/>
</dbReference>
<keyword evidence="3" id="KW-0698">rRNA processing</keyword>
<dbReference type="PANTHER" id="PTHR33692">
    <property type="entry name" value="RIBOSOME MATURATION FACTOR RIMM"/>
    <property type="match status" value="1"/>
</dbReference>
<dbReference type="SUPFAM" id="SSF50346">
    <property type="entry name" value="PRC-barrel domain"/>
    <property type="match status" value="1"/>
</dbReference>
<reference evidence="7" key="1">
    <citation type="submission" date="2015-10" db="EMBL/GenBank/DDBJ databases">
        <authorList>
            <person name="Gilbert D.G."/>
        </authorList>
    </citation>
    <scope>NUCLEOTIDE SEQUENCE</scope>
</reference>
<organism evidence="7">
    <name type="scientific">hydrothermal vent metagenome</name>
    <dbReference type="NCBI Taxonomy" id="652676"/>
    <lineage>
        <taxon>unclassified sequences</taxon>
        <taxon>metagenomes</taxon>
        <taxon>ecological metagenomes</taxon>
    </lineage>
</organism>
<feature type="domain" description="RimM N-terminal" evidence="5">
    <location>
        <begin position="13"/>
        <end position="100"/>
    </location>
</feature>
<dbReference type="HAMAP" id="MF_00014">
    <property type="entry name" value="Ribosome_mat_RimM"/>
    <property type="match status" value="1"/>
</dbReference>
<dbReference type="Gene3D" id="2.40.30.60">
    <property type="entry name" value="RimM"/>
    <property type="match status" value="1"/>
</dbReference>
<dbReference type="InterPro" id="IPR056792">
    <property type="entry name" value="PRC_RimM"/>
</dbReference>
<dbReference type="GO" id="GO:0005840">
    <property type="term" value="C:ribosome"/>
    <property type="evidence" value="ECO:0007669"/>
    <property type="project" value="InterPro"/>
</dbReference>
<dbReference type="AlphaFoldDB" id="A0A160V6G8"/>
<dbReference type="Gene3D" id="2.30.30.240">
    <property type="entry name" value="PRC-barrel domain"/>
    <property type="match status" value="1"/>
</dbReference>
<dbReference type="GO" id="GO:0043022">
    <property type="term" value="F:ribosome binding"/>
    <property type="evidence" value="ECO:0007669"/>
    <property type="project" value="InterPro"/>
</dbReference>
<evidence type="ECO:0000259" key="5">
    <source>
        <dbReference type="Pfam" id="PF01782"/>
    </source>
</evidence>
<protein>
    <submittedName>
        <fullName evidence="7">16S rRNA processing protein RimM</fullName>
    </submittedName>
</protein>
<dbReference type="SUPFAM" id="SSF50447">
    <property type="entry name" value="Translation proteins"/>
    <property type="match status" value="1"/>
</dbReference>
<dbReference type="PANTHER" id="PTHR33692:SF1">
    <property type="entry name" value="RIBOSOME MATURATION FACTOR RIMM"/>
    <property type="match status" value="1"/>
</dbReference>
<keyword evidence="2" id="KW-0690">Ribosome biogenesis</keyword>
<gene>
    <name evidence="7" type="ORF">MGWOODY_Clf2756</name>
</gene>
<name>A0A160V6G8_9ZZZZ</name>
<evidence type="ECO:0000259" key="6">
    <source>
        <dbReference type="Pfam" id="PF24986"/>
    </source>
</evidence>
<proteinExistence type="inferred from homology"/>
<evidence type="ECO:0000313" key="7">
    <source>
        <dbReference type="EMBL" id="CUV01354.1"/>
    </source>
</evidence>
<dbReference type="InterPro" id="IPR002676">
    <property type="entry name" value="RimM_N"/>
</dbReference>
<sequence>MSDSSVPHGLVAVGRIIGAHGVEGEIRVKATSDVPGRFDEGTRLFVSEDGIVPEKRTYRIDKSRTTGSKGNDVLIILFQGFRDRDQALRLSGLWLCVDQSDVPSAEEGEFFHYQLIGLKVRTVEGEDLGVVEEILVTGSNDVYVVTGGEKEVLVPALSKVVREIDIDSGFMVVDLPEGLR</sequence>
<dbReference type="EMBL" id="FAXA01000055">
    <property type="protein sequence ID" value="CUV01354.1"/>
    <property type="molecule type" value="Genomic_DNA"/>
</dbReference>
<dbReference type="InterPro" id="IPR036976">
    <property type="entry name" value="RimM_N_sf"/>
</dbReference>
<dbReference type="NCBIfam" id="TIGR02273">
    <property type="entry name" value="16S_RimM"/>
    <property type="match status" value="1"/>
</dbReference>
<evidence type="ECO:0000256" key="1">
    <source>
        <dbReference type="ARBA" id="ARBA00022490"/>
    </source>
</evidence>
<evidence type="ECO:0000256" key="3">
    <source>
        <dbReference type="ARBA" id="ARBA00022552"/>
    </source>
</evidence>
<keyword evidence="4" id="KW-0143">Chaperone</keyword>
<dbReference type="Pfam" id="PF01782">
    <property type="entry name" value="RimM"/>
    <property type="match status" value="1"/>
</dbReference>